<feature type="binding site" evidence="7">
    <location>
        <position position="113"/>
    </location>
    <ligand>
        <name>Zn(2+)</name>
        <dbReference type="ChEBI" id="CHEBI:29105"/>
        <label>1</label>
    </ligand>
</feature>
<dbReference type="EC" id="3.1.2.6" evidence="7"/>
<comment type="function">
    <text evidence="7">Thiolesterase that catalyzes the hydrolysis of S-D-lactoyl-glutathione to form glutathione and D-lactic acid.</text>
</comment>
<feature type="binding site" evidence="7">
    <location>
        <position position="132"/>
    </location>
    <ligand>
        <name>Zn(2+)</name>
        <dbReference type="ChEBI" id="CHEBI:29105"/>
        <label>2</label>
    </ligand>
</feature>
<evidence type="ECO:0000256" key="1">
    <source>
        <dbReference type="ARBA" id="ARBA00001623"/>
    </source>
</evidence>
<comment type="catalytic activity">
    <reaction evidence="1 7">
        <text>an S-(2-hydroxyacyl)glutathione + H2O = a 2-hydroxy carboxylate + glutathione + H(+)</text>
        <dbReference type="Rhea" id="RHEA:21864"/>
        <dbReference type="ChEBI" id="CHEBI:15377"/>
        <dbReference type="ChEBI" id="CHEBI:15378"/>
        <dbReference type="ChEBI" id="CHEBI:57925"/>
        <dbReference type="ChEBI" id="CHEBI:58896"/>
        <dbReference type="ChEBI" id="CHEBI:71261"/>
        <dbReference type="EC" id="3.1.2.6"/>
    </reaction>
</comment>
<evidence type="ECO:0000256" key="6">
    <source>
        <dbReference type="ARBA" id="ARBA00022833"/>
    </source>
</evidence>
<feature type="domain" description="Metallo-beta-lactamase" evidence="8">
    <location>
        <begin position="14"/>
        <end position="170"/>
    </location>
</feature>
<feature type="binding site" evidence="7">
    <location>
        <position position="59"/>
    </location>
    <ligand>
        <name>Zn(2+)</name>
        <dbReference type="ChEBI" id="CHEBI:29105"/>
        <label>1</label>
    </ligand>
</feature>
<dbReference type="SMART" id="SM00849">
    <property type="entry name" value="Lactamase_B"/>
    <property type="match status" value="1"/>
</dbReference>
<feature type="binding site" evidence="7">
    <location>
        <position position="170"/>
    </location>
    <ligand>
        <name>Zn(2+)</name>
        <dbReference type="ChEBI" id="CHEBI:29105"/>
        <label>2</label>
    </ligand>
</feature>
<dbReference type="NCBIfam" id="TIGR03413">
    <property type="entry name" value="GSH_gloB"/>
    <property type="match status" value="1"/>
</dbReference>
<dbReference type="InterPro" id="IPR032282">
    <property type="entry name" value="HAGH_C"/>
</dbReference>
<keyword evidence="5 7" id="KW-0378">Hydrolase</keyword>
<dbReference type="AlphaFoldDB" id="A0A366E664"/>
<evidence type="ECO:0000256" key="7">
    <source>
        <dbReference type="HAMAP-Rule" id="MF_01374"/>
    </source>
</evidence>
<comment type="pathway">
    <text evidence="2 7">Secondary metabolite metabolism; methylglyoxal degradation; (R)-lactate from methylglyoxal: step 2/2.</text>
</comment>
<name>A0A366E664_9HYPH</name>
<dbReference type="InterPro" id="IPR001279">
    <property type="entry name" value="Metallo-B-lactamas"/>
</dbReference>
<accession>A0A366E664</accession>
<dbReference type="UniPathway" id="UPA00619">
    <property type="reaction ID" value="UER00676"/>
</dbReference>
<proteinExistence type="inferred from homology"/>
<feature type="binding site" evidence="7">
    <location>
        <position position="61"/>
    </location>
    <ligand>
        <name>Zn(2+)</name>
        <dbReference type="ChEBI" id="CHEBI:29105"/>
        <label>2</label>
    </ligand>
</feature>
<sequence>MARLEIEQFYCREDNFGVLIHDPETGLTASIDAPEELAIRSALARRGWKLDYIFTTHHHFDHVDANEALKRAYGAKITGPSAEKIPGSDRGVKDGDTFQFGSFEVQVIATPGHTAGEVSYYLPQAKVVFTGDTLFALGCGRLFEGTPADMYASLQKLALLPVDVKVYCGHEYTLSNLRFALDVDGGNPALKERGREIERLRAEGMPTLPTSIGLEMATNPFLRTHDSAIAKRLGMEDASELQIFAELRKRKDHF</sequence>
<dbReference type="PIRSF" id="PIRSF005457">
    <property type="entry name" value="Glx"/>
    <property type="match status" value="1"/>
</dbReference>
<dbReference type="Pfam" id="PF00753">
    <property type="entry name" value="Lactamase_B"/>
    <property type="match status" value="1"/>
</dbReference>
<dbReference type="InterPro" id="IPR035680">
    <property type="entry name" value="Clx_II_MBL"/>
</dbReference>
<comment type="subunit">
    <text evidence="7">Monomer.</text>
</comment>
<evidence type="ECO:0000256" key="3">
    <source>
        <dbReference type="ARBA" id="ARBA00006759"/>
    </source>
</evidence>
<keyword evidence="10" id="KW-1185">Reference proteome</keyword>
<dbReference type="GO" id="GO:0046872">
    <property type="term" value="F:metal ion binding"/>
    <property type="evidence" value="ECO:0007669"/>
    <property type="project" value="UniProtKB-KW"/>
</dbReference>
<feature type="binding site" evidence="7">
    <location>
        <position position="132"/>
    </location>
    <ligand>
        <name>Zn(2+)</name>
        <dbReference type="ChEBI" id="CHEBI:29105"/>
        <label>1</label>
    </ligand>
</feature>
<feature type="binding site" evidence="7">
    <location>
        <position position="62"/>
    </location>
    <ligand>
        <name>Zn(2+)</name>
        <dbReference type="ChEBI" id="CHEBI:29105"/>
        <label>2</label>
    </ligand>
</feature>
<dbReference type="InterPro" id="IPR050110">
    <property type="entry name" value="Glyoxalase_II_hydrolase"/>
</dbReference>
<comment type="caution">
    <text evidence="9">The sequence shown here is derived from an EMBL/GenBank/DDBJ whole genome shotgun (WGS) entry which is preliminary data.</text>
</comment>
<dbReference type="Pfam" id="PF16123">
    <property type="entry name" value="HAGH_C"/>
    <property type="match status" value="1"/>
</dbReference>
<dbReference type="HAMAP" id="MF_01374">
    <property type="entry name" value="Glyoxalase_2"/>
    <property type="match status" value="1"/>
</dbReference>
<organism evidence="9 10">
    <name type="scientific">Pseudochrobactrum asaccharolyticum</name>
    <dbReference type="NCBI Taxonomy" id="354351"/>
    <lineage>
        <taxon>Bacteria</taxon>
        <taxon>Pseudomonadati</taxon>
        <taxon>Pseudomonadota</taxon>
        <taxon>Alphaproteobacteria</taxon>
        <taxon>Hyphomicrobiales</taxon>
        <taxon>Brucellaceae</taxon>
        <taxon>Pseudochrobactrum</taxon>
    </lineage>
</organism>
<evidence type="ECO:0000313" key="10">
    <source>
        <dbReference type="Proteomes" id="UP000252893"/>
    </source>
</evidence>
<evidence type="ECO:0000259" key="8">
    <source>
        <dbReference type="SMART" id="SM00849"/>
    </source>
</evidence>
<keyword evidence="6 7" id="KW-0862">Zinc</keyword>
<dbReference type="InterPro" id="IPR017782">
    <property type="entry name" value="Hydroxyacylglutathione_Hdrlase"/>
</dbReference>
<protein>
    <recommendedName>
        <fullName evidence="7">Hydroxyacylglutathione hydrolase</fullName>
        <ecNumber evidence="7">3.1.2.6</ecNumber>
    </recommendedName>
    <alternativeName>
        <fullName evidence="7">Glyoxalase II</fullName>
        <shortName evidence="7">Glx II</shortName>
    </alternativeName>
</protein>
<dbReference type="InterPro" id="IPR036866">
    <property type="entry name" value="RibonucZ/Hydroxyglut_hydro"/>
</dbReference>
<reference evidence="9 10" key="1">
    <citation type="submission" date="2018-06" db="EMBL/GenBank/DDBJ databases">
        <title>Genomic Encyclopedia of Type Strains, Phase IV (KMG-IV): sequencing the most valuable type-strain genomes for metagenomic binning, comparative biology and taxonomic classification.</title>
        <authorList>
            <person name="Goeker M."/>
        </authorList>
    </citation>
    <scope>NUCLEOTIDE SEQUENCE [LARGE SCALE GENOMIC DNA]</scope>
    <source>
        <strain evidence="9 10">DSM 25619</strain>
    </source>
</reference>
<dbReference type="Proteomes" id="UP000252893">
    <property type="component" value="Unassembled WGS sequence"/>
</dbReference>
<dbReference type="PANTHER" id="PTHR43705">
    <property type="entry name" value="HYDROXYACYLGLUTATHIONE HYDROLASE"/>
    <property type="match status" value="1"/>
</dbReference>
<keyword evidence="4 7" id="KW-0479">Metal-binding</keyword>
<dbReference type="EMBL" id="QNRH01000002">
    <property type="protein sequence ID" value="RBO97876.1"/>
    <property type="molecule type" value="Genomic_DNA"/>
</dbReference>
<feature type="binding site" evidence="7">
    <location>
        <position position="57"/>
    </location>
    <ligand>
        <name>Zn(2+)</name>
        <dbReference type="ChEBI" id="CHEBI:29105"/>
        <label>1</label>
    </ligand>
</feature>
<dbReference type="GO" id="GO:0019243">
    <property type="term" value="P:methylglyoxal catabolic process to D-lactate via S-lactoyl-glutathione"/>
    <property type="evidence" value="ECO:0007669"/>
    <property type="project" value="UniProtKB-UniRule"/>
</dbReference>
<dbReference type="Gene3D" id="3.60.15.10">
    <property type="entry name" value="Ribonuclease Z/Hydroxyacylglutathione hydrolase-like"/>
    <property type="match status" value="1"/>
</dbReference>
<evidence type="ECO:0000256" key="2">
    <source>
        <dbReference type="ARBA" id="ARBA00004963"/>
    </source>
</evidence>
<evidence type="ECO:0000313" key="9">
    <source>
        <dbReference type="EMBL" id="RBO97876.1"/>
    </source>
</evidence>
<comment type="similarity">
    <text evidence="3 7">Belongs to the metallo-beta-lactamase superfamily. Glyoxalase II family.</text>
</comment>
<evidence type="ECO:0000256" key="4">
    <source>
        <dbReference type="ARBA" id="ARBA00022723"/>
    </source>
</evidence>
<comment type="cofactor">
    <cofactor evidence="7">
        <name>Zn(2+)</name>
        <dbReference type="ChEBI" id="CHEBI:29105"/>
    </cofactor>
    <text evidence="7">Binds 2 Zn(2+) ions per subunit.</text>
</comment>
<gene>
    <name evidence="7" type="primary">gloB</name>
    <name evidence="9" type="ORF">DFR47_102667</name>
</gene>
<dbReference type="GO" id="GO:0004416">
    <property type="term" value="F:hydroxyacylglutathione hydrolase activity"/>
    <property type="evidence" value="ECO:0007669"/>
    <property type="project" value="UniProtKB-UniRule"/>
</dbReference>
<evidence type="ECO:0000256" key="5">
    <source>
        <dbReference type="ARBA" id="ARBA00022801"/>
    </source>
</evidence>
<dbReference type="PANTHER" id="PTHR43705:SF1">
    <property type="entry name" value="HYDROXYACYLGLUTATHIONE HYDROLASE GLOB"/>
    <property type="match status" value="1"/>
</dbReference>
<dbReference type="CDD" id="cd07723">
    <property type="entry name" value="hydroxyacylglutathione_hydrolase_MBL-fold"/>
    <property type="match status" value="1"/>
</dbReference>
<dbReference type="SUPFAM" id="SSF56281">
    <property type="entry name" value="Metallo-hydrolase/oxidoreductase"/>
    <property type="match status" value="1"/>
</dbReference>